<name>A0ACC0W5E6_9STRA</name>
<gene>
    <name evidence="1" type="ORF">PsorP6_005481</name>
</gene>
<reference evidence="1 2" key="1">
    <citation type="journal article" date="2022" name="bioRxiv">
        <title>The genome of the oomycete Peronosclerospora sorghi, a cosmopolitan pathogen of maize and sorghum, is inflated with dispersed pseudogenes.</title>
        <authorList>
            <person name="Fletcher K."/>
            <person name="Martin F."/>
            <person name="Isakeit T."/>
            <person name="Cavanaugh K."/>
            <person name="Magill C."/>
            <person name="Michelmore R."/>
        </authorList>
    </citation>
    <scope>NUCLEOTIDE SEQUENCE [LARGE SCALE GENOMIC DNA]</scope>
    <source>
        <strain evidence="1">P6</strain>
    </source>
</reference>
<comment type="caution">
    <text evidence="1">The sequence shown here is derived from an EMBL/GenBank/DDBJ whole genome shotgun (WGS) entry which is preliminary data.</text>
</comment>
<organism evidence="1 2">
    <name type="scientific">Peronosclerospora sorghi</name>
    <dbReference type="NCBI Taxonomy" id="230839"/>
    <lineage>
        <taxon>Eukaryota</taxon>
        <taxon>Sar</taxon>
        <taxon>Stramenopiles</taxon>
        <taxon>Oomycota</taxon>
        <taxon>Peronosporomycetes</taxon>
        <taxon>Peronosporales</taxon>
        <taxon>Peronosporaceae</taxon>
        <taxon>Peronosclerospora</taxon>
    </lineage>
</organism>
<keyword evidence="2" id="KW-1185">Reference proteome</keyword>
<evidence type="ECO:0000313" key="1">
    <source>
        <dbReference type="EMBL" id="KAI9913333.1"/>
    </source>
</evidence>
<dbReference type="EMBL" id="CM047583">
    <property type="protein sequence ID" value="KAI9913333.1"/>
    <property type="molecule type" value="Genomic_DNA"/>
</dbReference>
<dbReference type="Proteomes" id="UP001163321">
    <property type="component" value="Chromosome 4"/>
</dbReference>
<sequence>MDEERTVLLGSIQTRQSADNSSPYVSKAGGTPAWYSDPPPEAASMTCPKCNKSLFLVAQIYAPFETDRTLYVFGCNTVSCTEVSGSWRVLRDQIVKTSALVEEKTMLELAEKMQHAWDLDSNDSDWSNDEYDSKAQDPAPDLEALLQQRDDAMNMKNKIAELPVAPTIKVHTKVSASSGDQRAFPALLIDVIDEPYEDYKVEHNFAHENRLLEEYMKQEEQENDTEIGELRKMIKNSTRKRGEEHTCGARSLAGESYEKTPAGQRHLLRFQKRISRYPMQCLRYDYGGEPLWPVAIPQELKAPRCPGCGQERYFELQLTPTINYFLKVDEFATADASTPGTRNDSVSHAPEHVMPPGGMEWLSLLVYSCSASCSQSHEEFIYVVPST</sequence>
<evidence type="ECO:0000313" key="2">
    <source>
        <dbReference type="Proteomes" id="UP001163321"/>
    </source>
</evidence>
<accession>A0ACC0W5E6</accession>
<proteinExistence type="predicted"/>
<protein>
    <submittedName>
        <fullName evidence="1">Uncharacterized protein</fullName>
    </submittedName>
</protein>